<geneLocation type="plasmid" evidence="2 3">
    <name>unnamed1</name>
</geneLocation>
<feature type="domain" description="Knr4/Smi1-like" evidence="1">
    <location>
        <begin position="35"/>
        <end position="127"/>
    </location>
</feature>
<keyword evidence="3" id="KW-1185">Reference proteome</keyword>
<dbReference type="SUPFAM" id="SSF160631">
    <property type="entry name" value="SMI1/KNR4-like"/>
    <property type="match status" value="1"/>
</dbReference>
<dbReference type="InterPro" id="IPR018958">
    <property type="entry name" value="Knr4/Smi1-like_dom"/>
</dbReference>
<evidence type="ECO:0000259" key="1">
    <source>
        <dbReference type="Pfam" id="PF09346"/>
    </source>
</evidence>
<dbReference type="InterPro" id="IPR037883">
    <property type="entry name" value="Knr4/Smi1-like_sf"/>
</dbReference>
<evidence type="ECO:0000313" key="2">
    <source>
        <dbReference type="EMBL" id="AVF37732.1"/>
    </source>
</evidence>
<evidence type="ECO:0000313" key="3">
    <source>
        <dbReference type="Proteomes" id="UP000239197"/>
    </source>
</evidence>
<reference evidence="3" key="1">
    <citation type="submission" date="2017-01" db="EMBL/GenBank/DDBJ databases">
        <title>Genome sequence of Rouxiella sp. ERMR1:05.</title>
        <authorList>
            <person name="Kumar R."/>
            <person name="Singh D."/>
            <person name="Kumar S."/>
        </authorList>
    </citation>
    <scope>NUCLEOTIDE SEQUENCE [LARGE SCALE GENOMIC DNA]</scope>
    <source>
        <strain evidence="3">ERMR1:05</strain>
        <plasmid evidence="3">unnamed1</plasmid>
    </source>
</reference>
<dbReference type="AlphaFoldDB" id="A0A2L1UXQ6"/>
<gene>
    <name evidence="2" type="ORF">BV494_22725</name>
</gene>
<proteinExistence type="predicted"/>
<dbReference type="RefSeq" id="WP_226790098.1">
    <property type="nucleotide sequence ID" value="NZ_CP019063.1"/>
</dbReference>
<protein>
    <recommendedName>
        <fullName evidence="1">Knr4/Smi1-like domain-containing protein</fullName>
    </recommendedName>
</protein>
<accession>A0A2L1UXQ6</accession>
<name>A0A2L1UXQ6_9GAMM</name>
<organism evidence="2 3">
    <name type="scientific">Rahnella sikkimica</name>
    <dbReference type="NCBI Taxonomy" id="1805933"/>
    <lineage>
        <taxon>Bacteria</taxon>
        <taxon>Pseudomonadati</taxon>
        <taxon>Pseudomonadota</taxon>
        <taxon>Gammaproteobacteria</taxon>
        <taxon>Enterobacterales</taxon>
        <taxon>Yersiniaceae</taxon>
        <taxon>Rahnella</taxon>
    </lineage>
</organism>
<dbReference type="Proteomes" id="UP000239197">
    <property type="component" value="Plasmid unnamed1"/>
</dbReference>
<dbReference type="KEGG" id="rox:BV494_22725"/>
<keyword evidence="2" id="KW-0614">Plasmid</keyword>
<dbReference type="EMBL" id="CP019063">
    <property type="protein sequence ID" value="AVF37732.1"/>
    <property type="molecule type" value="Genomic_DNA"/>
</dbReference>
<sequence length="209" mass="23471">MLSAKQKLLSICSGDLSSIKGNKDLLPASESPLFAELIDFLEDKNGAYAFESALHIYPYETVEDDIGLAEWNDRALWIDSYDGMADGSIYFAEDIFGNQFCIKDDGIYTFDPEIGEFDKLAGNINEWCGMILKNYNFLTGYSIAHSWQKEKGQIPVGYRLVPKIPFVAGGVYEIENLYLEKSYIAMKTRANLARQIKDVPDGGSIQFNL</sequence>
<dbReference type="Pfam" id="PF09346">
    <property type="entry name" value="SMI1_KNR4"/>
    <property type="match status" value="1"/>
</dbReference>